<proteinExistence type="predicted"/>
<feature type="compositionally biased region" description="Low complexity" evidence="1">
    <location>
        <begin position="231"/>
        <end position="245"/>
    </location>
</feature>
<sequence>MPSKPIDRSARFYFDRIRALLVGDTKPCARFSTFQELHEAVGNSNELIRNRAFQCLYDRYLKVASSEARRFKLRDEERAAEALDRVFVTMHQRINTGKLRLTDEPHMANYIKLGVRFRLTTYLKKDLQMPLLHADDLQPVLAQAGIQVESELEYMLINEAVERALATLSVTCQQKLLLSRMGLSYDEIASELKIDPKSVKTGVYRCRIELKAELLKLNILIRPNRATGNNTGDSTTSVSGESTSS</sequence>
<accession>A0ABS3JK66</accession>
<name>A0ABS3JK66_9BACT</name>
<dbReference type="Gene3D" id="1.10.10.10">
    <property type="entry name" value="Winged helix-like DNA-binding domain superfamily/Winged helix DNA-binding domain"/>
    <property type="match status" value="1"/>
</dbReference>
<evidence type="ECO:0000313" key="3">
    <source>
        <dbReference type="EMBL" id="MBO0949634.1"/>
    </source>
</evidence>
<feature type="domain" description="RNA polymerase sigma factor 70 region 4 type 2" evidence="2">
    <location>
        <begin position="159"/>
        <end position="207"/>
    </location>
</feature>
<evidence type="ECO:0000256" key="1">
    <source>
        <dbReference type="SAM" id="MobiDB-lite"/>
    </source>
</evidence>
<dbReference type="InterPro" id="IPR013249">
    <property type="entry name" value="RNA_pol_sigma70_r4_t2"/>
</dbReference>
<reference evidence="3 4" key="1">
    <citation type="submission" date="2021-03" db="EMBL/GenBank/DDBJ databases">
        <title>Fibrella sp. HMF5405 genome sequencing and assembly.</title>
        <authorList>
            <person name="Kang H."/>
            <person name="Kim H."/>
            <person name="Bae S."/>
            <person name="Joh K."/>
        </authorList>
    </citation>
    <scope>NUCLEOTIDE SEQUENCE [LARGE SCALE GENOMIC DNA]</scope>
    <source>
        <strain evidence="3 4">HMF5405</strain>
    </source>
</reference>
<dbReference type="EMBL" id="JAFMYW010000003">
    <property type="protein sequence ID" value="MBO0949634.1"/>
    <property type="molecule type" value="Genomic_DNA"/>
</dbReference>
<gene>
    <name evidence="3" type="ORF">J2I46_13640</name>
</gene>
<protein>
    <submittedName>
        <fullName evidence="3">Sigma-70 family RNA polymerase sigma factor</fullName>
    </submittedName>
</protein>
<dbReference type="Pfam" id="PF08281">
    <property type="entry name" value="Sigma70_r4_2"/>
    <property type="match status" value="1"/>
</dbReference>
<dbReference type="InterPro" id="IPR013324">
    <property type="entry name" value="RNA_pol_sigma_r3/r4-like"/>
</dbReference>
<dbReference type="Proteomes" id="UP000664628">
    <property type="component" value="Unassembled WGS sequence"/>
</dbReference>
<dbReference type="RefSeq" id="WP_207329581.1">
    <property type="nucleotide sequence ID" value="NZ_JAFMYW010000003.1"/>
</dbReference>
<evidence type="ECO:0000313" key="4">
    <source>
        <dbReference type="Proteomes" id="UP000664628"/>
    </source>
</evidence>
<evidence type="ECO:0000259" key="2">
    <source>
        <dbReference type="Pfam" id="PF08281"/>
    </source>
</evidence>
<organism evidence="3 4">
    <name type="scientific">Fibrella forsythiae</name>
    <dbReference type="NCBI Taxonomy" id="2817061"/>
    <lineage>
        <taxon>Bacteria</taxon>
        <taxon>Pseudomonadati</taxon>
        <taxon>Bacteroidota</taxon>
        <taxon>Cytophagia</taxon>
        <taxon>Cytophagales</taxon>
        <taxon>Spirosomataceae</taxon>
        <taxon>Fibrella</taxon>
    </lineage>
</organism>
<dbReference type="InterPro" id="IPR036388">
    <property type="entry name" value="WH-like_DNA-bd_sf"/>
</dbReference>
<dbReference type="SUPFAM" id="SSF88659">
    <property type="entry name" value="Sigma3 and sigma4 domains of RNA polymerase sigma factors"/>
    <property type="match status" value="1"/>
</dbReference>
<keyword evidence="4" id="KW-1185">Reference proteome</keyword>
<comment type="caution">
    <text evidence="3">The sequence shown here is derived from an EMBL/GenBank/DDBJ whole genome shotgun (WGS) entry which is preliminary data.</text>
</comment>
<feature type="region of interest" description="Disordered" evidence="1">
    <location>
        <begin position="226"/>
        <end position="245"/>
    </location>
</feature>